<evidence type="ECO:0000313" key="8">
    <source>
        <dbReference type="Proteomes" id="UP000305939"/>
    </source>
</evidence>
<dbReference type="RefSeq" id="WP_136335450.1">
    <property type="nucleotide sequence ID" value="NZ_QXMP01000002.1"/>
</dbReference>
<dbReference type="InterPro" id="IPR036505">
    <property type="entry name" value="Amidase/PGRP_sf"/>
</dbReference>
<proteinExistence type="predicted"/>
<comment type="catalytic activity">
    <reaction evidence="1">
        <text>Hydrolyzes the link between N-acetylmuramoyl residues and L-amino acid residues in certain cell-wall glycopeptides.</text>
        <dbReference type="EC" id="3.5.1.28"/>
    </reaction>
</comment>
<dbReference type="GO" id="GO:0008745">
    <property type="term" value="F:N-acetylmuramoyl-L-alanine amidase activity"/>
    <property type="evidence" value="ECO:0007669"/>
    <property type="project" value="UniProtKB-EC"/>
</dbReference>
<feature type="chain" id="PRO_5020188187" description="N-acetylmuramoyl-L-alanine amidase" evidence="5">
    <location>
        <begin position="22"/>
        <end position="220"/>
    </location>
</feature>
<feature type="signal peptide" evidence="5">
    <location>
        <begin position="1"/>
        <end position="21"/>
    </location>
</feature>
<keyword evidence="8" id="KW-1185">Reference proteome</keyword>
<keyword evidence="4" id="KW-0961">Cell wall biogenesis/degradation</keyword>
<keyword evidence="5" id="KW-0732">Signal</keyword>
<protein>
    <recommendedName>
        <fullName evidence="2">N-acetylmuramoyl-L-alanine amidase</fullName>
        <ecNumber evidence="2">3.5.1.28</ecNumber>
    </recommendedName>
</protein>
<comment type="caution">
    <text evidence="7">The sequence shown here is derived from an EMBL/GenBank/DDBJ whole genome shotgun (WGS) entry which is preliminary data.</text>
</comment>
<evidence type="ECO:0000256" key="4">
    <source>
        <dbReference type="ARBA" id="ARBA00023316"/>
    </source>
</evidence>
<dbReference type="InterPro" id="IPR051206">
    <property type="entry name" value="NAMLAA_amidase_2"/>
</dbReference>
<dbReference type="Gene3D" id="3.40.80.10">
    <property type="entry name" value="Peptidoglycan recognition protein-like"/>
    <property type="match status" value="1"/>
</dbReference>
<dbReference type="GO" id="GO:0009253">
    <property type="term" value="P:peptidoglycan catabolic process"/>
    <property type="evidence" value="ECO:0007669"/>
    <property type="project" value="InterPro"/>
</dbReference>
<dbReference type="AlphaFoldDB" id="A0A4S3M442"/>
<evidence type="ECO:0000256" key="1">
    <source>
        <dbReference type="ARBA" id="ARBA00001561"/>
    </source>
</evidence>
<evidence type="ECO:0000313" key="7">
    <source>
        <dbReference type="EMBL" id="THD69962.1"/>
    </source>
</evidence>
<evidence type="ECO:0000256" key="5">
    <source>
        <dbReference type="SAM" id="SignalP"/>
    </source>
</evidence>
<keyword evidence="3" id="KW-0378">Hydrolase</keyword>
<dbReference type="GO" id="GO:0009254">
    <property type="term" value="P:peptidoglycan turnover"/>
    <property type="evidence" value="ECO:0007669"/>
    <property type="project" value="TreeGrafter"/>
</dbReference>
<dbReference type="OrthoDB" id="9794842at2"/>
<dbReference type="SUPFAM" id="SSF55846">
    <property type="entry name" value="N-acetylmuramoyl-L-alanine amidase-like"/>
    <property type="match status" value="1"/>
</dbReference>
<feature type="domain" description="N-acetylmuramoyl-L-alanine amidase" evidence="6">
    <location>
        <begin position="47"/>
        <end position="189"/>
    </location>
</feature>
<dbReference type="Pfam" id="PF01510">
    <property type="entry name" value="Amidase_2"/>
    <property type="match status" value="1"/>
</dbReference>
<dbReference type="EC" id="3.5.1.28" evidence="2"/>
<dbReference type="EMBL" id="SSMC01000001">
    <property type="protein sequence ID" value="THD69962.1"/>
    <property type="molecule type" value="Genomic_DNA"/>
</dbReference>
<evidence type="ECO:0000259" key="6">
    <source>
        <dbReference type="SMART" id="SM00644"/>
    </source>
</evidence>
<dbReference type="InterPro" id="IPR002502">
    <property type="entry name" value="Amidase_domain"/>
</dbReference>
<evidence type="ECO:0000256" key="3">
    <source>
        <dbReference type="ARBA" id="ARBA00022801"/>
    </source>
</evidence>
<accession>A0A4S3M442</accession>
<dbReference type="PROSITE" id="PS51257">
    <property type="entry name" value="PROKAR_LIPOPROTEIN"/>
    <property type="match status" value="1"/>
</dbReference>
<gene>
    <name evidence="7" type="ORF">E7Z59_06445</name>
</gene>
<dbReference type="Proteomes" id="UP000305939">
    <property type="component" value="Unassembled WGS sequence"/>
</dbReference>
<dbReference type="SMART" id="SM00644">
    <property type="entry name" value="Ami_2"/>
    <property type="match status" value="1"/>
</dbReference>
<dbReference type="PANTHER" id="PTHR30417:SF1">
    <property type="entry name" value="N-ACETYLMURAMOYL-L-ALANINE AMIDASE AMID"/>
    <property type="match status" value="1"/>
</dbReference>
<organism evidence="7 8">
    <name type="scientific">Robertkochia marina</name>
    <dbReference type="NCBI Taxonomy" id="1227945"/>
    <lineage>
        <taxon>Bacteria</taxon>
        <taxon>Pseudomonadati</taxon>
        <taxon>Bacteroidota</taxon>
        <taxon>Flavobacteriia</taxon>
        <taxon>Flavobacteriales</taxon>
        <taxon>Flavobacteriaceae</taxon>
        <taxon>Robertkochia</taxon>
    </lineage>
</organism>
<sequence>MKKLMLLSLFLVIGYGMQSCAPEIVDKPIVFNQERLELSKEYMESHYGLIQDEPSIEPKMVVVHWTAIPTFEKSFEAFADTKLPNWRPEIAGAGALNVSSHFLVDRDGTIYRLMPETIMARHVIGLNHCAIGIENVGGTDDTPLTDAQLKANIDLIDYLSSKYDISYVIGHHEYRNFEGHPLWMEKDQGYRTEKSDPGDVFMSEIRNAFEPNKFKEIPNN</sequence>
<evidence type="ECO:0000256" key="2">
    <source>
        <dbReference type="ARBA" id="ARBA00011901"/>
    </source>
</evidence>
<reference evidence="7 8" key="1">
    <citation type="submission" date="2019-04" db="EMBL/GenBank/DDBJ databases">
        <title>Draft genome sequence of Robertkochia marina CC-AMO-30D.</title>
        <authorList>
            <person name="Hameed A."/>
            <person name="Lin S.-Y."/>
            <person name="Shahina M."/>
            <person name="Lai W.-A."/>
            <person name="Young C.-C."/>
        </authorList>
    </citation>
    <scope>NUCLEOTIDE SEQUENCE [LARGE SCALE GENOMIC DNA]</scope>
    <source>
        <strain evidence="7 8">CC-AMO-30D</strain>
    </source>
</reference>
<dbReference type="PANTHER" id="PTHR30417">
    <property type="entry name" value="N-ACETYLMURAMOYL-L-ALANINE AMIDASE AMID"/>
    <property type="match status" value="1"/>
</dbReference>
<dbReference type="GO" id="GO:0071555">
    <property type="term" value="P:cell wall organization"/>
    <property type="evidence" value="ECO:0007669"/>
    <property type="project" value="UniProtKB-KW"/>
</dbReference>
<name>A0A4S3M442_9FLAO</name>
<dbReference type="CDD" id="cd06583">
    <property type="entry name" value="PGRP"/>
    <property type="match status" value="1"/>
</dbReference>